<comment type="caution">
    <text evidence="5">The sequence shown here is derived from an EMBL/GenBank/DDBJ whole genome shotgun (WGS) entry which is preliminary data.</text>
</comment>
<evidence type="ECO:0000259" key="4">
    <source>
        <dbReference type="PROSITE" id="PS51782"/>
    </source>
</evidence>
<keyword evidence="6" id="KW-1185">Reference proteome</keyword>
<dbReference type="OrthoDB" id="9795421at2"/>
<dbReference type="Pfam" id="PF01551">
    <property type="entry name" value="Peptidase_M23"/>
    <property type="match status" value="1"/>
</dbReference>
<evidence type="ECO:0000256" key="1">
    <source>
        <dbReference type="ARBA" id="ARBA00038420"/>
    </source>
</evidence>
<evidence type="ECO:0000256" key="2">
    <source>
        <dbReference type="SAM" id="MobiDB-lite"/>
    </source>
</evidence>
<feature type="region of interest" description="Disordered" evidence="2">
    <location>
        <begin position="128"/>
        <end position="175"/>
    </location>
</feature>
<dbReference type="PROSITE" id="PS51257">
    <property type="entry name" value="PROKAR_LIPOPROTEIN"/>
    <property type="match status" value="1"/>
</dbReference>
<dbReference type="GO" id="GO:0009279">
    <property type="term" value="C:cell outer membrane"/>
    <property type="evidence" value="ECO:0007669"/>
    <property type="project" value="TreeGrafter"/>
</dbReference>
<keyword evidence="3" id="KW-0732">Signal</keyword>
<evidence type="ECO:0000313" key="5">
    <source>
        <dbReference type="EMBL" id="PWK44419.1"/>
    </source>
</evidence>
<feature type="compositionally biased region" description="Polar residues" evidence="2">
    <location>
        <begin position="165"/>
        <end position="175"/>
    </location>
</feature>
<dbReference type="PROSITE" id="PS51782">
    <property type="entry name" value="LYSM"/>
    <property type="match status" value="1"/>
</dbReference>
<dbReference type="RefSeq" id="WP_109764982.1">
    <property type="nucleotide sequence ID" value="NZ_QGGU01000015.1"/>
</dbReference>
<dbReference type="Gene3D" id="3.10.350.10">
    <property type="entry name" value="LysM domain"/>
    <property type="match status" value="1"/>
</dbReference>
<dbReference type="InterPro" id="IPR011055">
    <property type="entry name" value="Dup_hybrid_motif"/>
</dbReference>
<accession>A0A316F9M1</accession>
<proteinExistence type="inferred from homology"/>
<dbReference type="EMBL" id="QGGU01000015">
    <property type="protein sequence ID" value="PWK44419.1"/>
    <property type="molecule type" value="Genomic_DNA"/>
</dbReference>
<dbReference type="GO" id="GO:0032153">
    <property type="term" value="C:cell division site"/>
    <property type="evidence" value="ECO:0007669"/>
    <property type="project" value="TreeGrafter"/>
</dbReference>
<dbReference type="InterPro" id="IPR050570">
    <property type="entry name" value="Cell_wall_metabolism_enzyme"/>
</dbReference>
<dbReference type="AlphaFoldDB" id="A0A316F9M1"/>
<dbReference type="PANTHER" id="PTHR21666:SF263">
    <property type="entry name" value="MUREIN HYDROLASE ACTIVATOR NLPD"/>
    <property type="match status" value="1"/>
</dbReference>
<dbReference type="InterPro" id="IPR016047">
    <property type="entry name" value="M23ase_b-sheet_dom"/>
</dbReference>
<keyword evidence="5" id="KW-0378">Hydrolase</keyword>
<organism evidence="5 6">
    <name type="scientific">Pleionea mediterranea</name>
    <dbReference type="NCBI Taxonomy" id="523701"/>
    <lineage>
        <taxon>Bacteria</taxon>
        <taxon>Pseudomonadati</taxon>
        <taxon>Pseudomonadota</taxon>
        <taxon>Gammaproteobacteria</taxon>
        <taxon>Oceanospirillales</taxon>
        <taxon>Pleioneaceae</taxon>
        <taxon>Pleionea</taxon>
    </lineage>
</organism>
<gene>
    <name evidence="5" type="ORF">C8D97_11521</name>
</gene>
<dbReference type="PANTHER" id="PTHR21666">
    <property type="entry name" value="PEPTIDASE-RELATED"/>
    <property type="match status" value="1"/>
</dbReference>
<name>A0A316F9M1_9GAMM</name>
<dbReference type="SUPFAM" id="SSF51261">
    <property type="entry name" value="Duplicated hybrid motif"/>
    <property type="match status" value="1"/>
</dbReference>
<feature type="domain" description="LysM" evidence="4">
    <location>
        <begin position="51"/>
        <end position="95"/>
    </location>
</feature>
<comment type="similarity">
    <text evidence="1">Belongs to the E.coli NlpD/Haemophilus LppB family.</text>
</comment>
<sequence>MQEIVAKVTCGILISLALFACAEHVPAPVINLSSNTYRQPPAPDEDLSLPEYHEVKPGDTLFSIAFNYGLDYRELAEINGIEEGYRIYPGQKLRFAVQQIPYRDETFNAEKLQVAVHKALGLPIQAADEAESSKNASEKVSNRSPQKPDVIAKPRTNNKKRLKSTRQSIAKSVKGQSRLSKVNRWYWPVKGPILSGFSKKLHGNKGVDISGKPGQPVRAAAPGRVVYRGNSLKGYGNLIIVKHNDDYLSAYAHNSKIHVRENEIVKAGQVIADIGNTGADESKLHFEIRYQGKPVDPTKFLPKL</sequence>
<dbReference type="GO" id="GO:0004222">
    <property type="term" value="F:metalloendopeptidase activity"/>
    <property type="evidence" value="ECO:0007669"/>
    <property type="project" value="TreeGrafter"/>
</dbReference>
<protein>
    <submittedName>
        <fullName evidence="5">Murein DD-endopeptidase MepM/ murein hydrolase activator NlpD</fullName>
    </submittedName>
</protein>
<dbReference type="Proteomes" id="UP000245790">
    <property type="component" value="Unassembled WGS sequence"/>
</dbReference>
<dbReference type="SMART" id="SM00257">
    <property type="entry name" value="LysM"/>
    <property type="match status" value="1"/>
</dbReference>
<dbReference type="InterPro" id="IPR036779">
    <property type="entry name" value="LysM_dom_sf"/>
</dbReference>
<evidence type="ECO:0000256" key="3">
    <source>
        <dbReference type="SAM" id="SignalP"/>
    </source>
</evidence>
<feature type="signal peptide" evidence="3">
    <location>
        <begin position="1"/>
        <end position="22"/>
    </location>
</feature>
<evidence type="ECO:0000313" key="6">
    <source>
        <dbReference type="Proteomes" id="UP000245790"/>
    </source>
</evidence>
<dbReference type="Pfam" id="PF01476">
    <property type="entry name" value="LysM"/>
    <property type="match status" value="1"/>
</dbReference>
<dbReference type="CDD" id="cd12797">
    <property type="entry name" value="M23_peptidase"/>
    <property type="match status" value="1"/>
</dbReference>
<dbReference type="Gene3D" id="2.70.70.10">
    <property type="entry name" value="Glucose Permease (Domain IIA)"/>
    <property type="match status" value="1"/>
</dbReference>
<feature type="chain" id="PRO_5016345763" evidence="3">
    <location>
        <begin position="23"/>
        <end position="304"/>
    </location>
</feature>
<reference evidence="5 6" key="1">
    <citation type="submission" date="2018-05" db="EMBL/GenBank/DDBJ databases">
        <title>Genomic Encyclopedia of Type Strains, Phase IV (KMG-IV): sequencing the most valuable type-strain genomes for metagenomic binning, comparative biology and taxonomic classification.</title>
        <authorList>
            <person name="Goeker M."/>
        </authorList>
    </citation>
    <scope>NUCLEOTIDE SEQUENCE [LARGE SCALE GENOMIC DNA]</scope>
    <source>
        <strain evidence="5 6">DSM 25350</strain>
    </source>
</reference>
<dbReference type="InterPro" id="IPR018392">
    <property type="entry name" value="LysM"/>
</dbReference>
<dbReference type="CDD" id="cd00118">
    <property type="entry name" value="LysM"/>
    <property type="match status" value="1"/>
</dbReference>